<name>T0YBY7_9ZZZZ</name>
<protein>
    <submittedName>
        <fullName evidence="2">Heavy chain 3, axonemal</fullName>
    </submittedName>
</protein>
<dbReference type="InterPro" id="IPR027417">
    <property type="entry name" value="P-loop_NTPase"/>
</dbReference>
<dbReference type="InterPro" id="IPR035706">
    <property type="entry name" value="AAA_9"/>
</dbReference>
<feature type="non-terminal residue" evidence="2">
    <location>
        <position position="1"/>
    </location>
</feature>
<proteinExistence type="predicted"/>
<comment type="caution">
    <text evidence="2">The sequence shown here is derived from an EMBL/GenBank/DDBJ whole genome shotgun (WGS) entry which is preliminary data.</text>
</comment>
<gene>
    <name evidence="2" type="ORF">B1A_19287</name>
</gene>
<evidence type="ECO:0000259" key="1">
    <source>
        <dbReference type="Pfam" id="PF12781"/>
    </source>
</evidence>
<evidence type="ECO:0000313" key="2">
    <source>
        <dbReference type="EMBL" id="EQD32776.1"/>
    </source>
</evidence>
<dbReference type="Gene3D" id="3.40.50.300">
    <property type="entry name" value="P-loop containing nucleotide triphosphate hydrolases"/>
    <property type="match status" value="1"/>
</dbReference>
<organism evidence="2">
    <name type="scientific">mine drainage metagenome</name>
    <dbReference type="NCBI Taxonomy" id="410659"/>
    <lineage>
        <taxon>unclassified sequences</taxon>
        <taxon>metagenomes</taxon>
        <taxon>ecological metagenomes</taxon>
    </lineage>
</organism>
<dbReference type="GO" id="GO:0051959">
    <property type="term" value="F:dynein light intermediate chain binding"/>
    <property type="evidence" value="ECO:0007669"/>
    <property type="project" value="InterPro"/>
</dbReference>
<dbReference type="GO" id="GO:0030286">
    <property type="term" value="C:dynein complex"/>
    <property type="evidence" value="ECO:0007669"/>
    <property type="project" value="InterPro"/>
</dbReference>
<dbReference type="GO" id="GO:0007018">
    <property type="term" value="P:microtubule-based movement"/>
    <property type="evidence" value="ECO:0007669"/>
    <property type="project" value="InterPro"/>
</dbReference>
<dbReference type="AlphaFoldDB" id="T0YBY7"/>
<dbReference type="PANTHER" id="PTHR22878">
    <property type="entry name" value="DYNEIN HEAVY CHAIN 6, AXONEMAL-LIKE-RELATED"/>
    <property type="match status" value="1"/>
</dbReference>
<reference evidence="2" key="2">
    <citation type="journal article" date="2014" name="ISME J.">
        <title>Microbial stratification in low pH oxic and suboxic macroscopic growths along an acid mine drainage.</title>
        <authorList>
            <person name="Mendez-Garcia C."/>
            <person name="Mesa V."/>
            <person name="Sprenger R.R."/>
            <person name="Richter M."/>
            <person name="Diez M.S."/>
            <person name="Solano J."/>
            <person name="Bargiela R."/>
            <person name="Golyshina O.V."/>
            <person name="Manteca A."/>
            <person name="Ramos J.L."/>
            <person name="Gallego J.R."/>
            <person name="Llorente I."/>
            <person name="Martins Dos Santos V.A."/>
            <person name="Jensen O.N."/>
            <person name="Pelaez A.I."/>
            <person name="Sanchez J."/>
            <person name="Ferrer M."/>
        </authorList>
    </citation>
    <scope>NUCLEOTIDE SEQUENCE</scope>
</reference>
<dbReference type="InterPro" id="IPR026983">
    <property type="entry name" value="DHC"/>
</dbReference>
<reference evidence="2" key="1">
    <citation type="submission" date="2013-08" db="EMBL/GenBank/DDBJ databases">
        <authorList>
            <person name="Mendez C."/>
            <person name="Richter M."/>
            <person name="Ferrer M."/>
            <person name="Sanchez J."/>
        </authorList>
    </citation>
    <scope>NUCLEOTIDE SEQUENCE</scope>
</reference>
<dbReference type="GO" id="GO:0045505">
    <property type="term" value="F:dynein intermediate chain binding"/>
    <property type="evidence" value="ECO:0007669"/>
    <property type="project" value="InterPro"/>
</dbReference>
<accession>T0YBY7</accession>
<sequence length="135" mass="15371">RWPLMIDPQNQANKFIKNLGKDEAESGLDIFKMSDGQLLRNLELGIQFGKWVLIENVGEELDPALEPILLKQVDKTGSLRLGDKTIPYNQSFRFFMTATIPNPHYSPEMSVKVTILNFAITPFGLEEQMLNQFVS</sequence>
<feature type="domain" description="Dynein heavy chain ATP-binding dynein motor region" evidence="1">
    <location>
        <begin position="1"/>
        <end position="134"/>
    </location>
</feature>
<dbReference type="EMBL" id="AUZX01014228">
    <property type="protein sequence ID" value="EQD32776.1"/>
    <property type="molecule type" value="Genomic_DNA"/>
</dbReference>
<dbReference type="PANTHER" id="PTHR22878:SF68">
    <property type="entry name" value="DYNEIN HEAVY CHAIN 6, AXONEMAL-LIKE"/>
    <property type="match status" value="1"/>
</dbReference>
<dbReference type="Pfam" id="PF12781">
    <property type="entry name" value="AAA_9"/>
    <property type="match status" value="1"/>
</dbReference>